<proteinExistence type="predicted"/>
<evidence type="ECO:0000313" key="2">
    <source>
        <dbReference type="Proteomes" id="UP000214720"/>
    </source>
</evidence>
<dbReference type="EMBL" id="MTHB01000229">
    <property type="protein sequence ID" value="OXC74200.1"/>
    <property type="molecule type" value="Genomic_DNA"/>
</dbReference>
<accession>A0A226WTR2</accession>
<organism evidence="1 2">
    <name type="scientific">Caballeronia sordidicola</name>
    <name type="common">Burkholderia sordidicola</name>
    <dbReference type="NCBI Taxonomy" id="196367"/>
    <lineage>
        <taxon>Bacteria</taxon>
        <taxon>Pseudomonadati</taxon>
        <taxon>Pseudomonadota</taxon>
        <taxon>Betaproteobacteria</taxon>
        <taxon>Burkholderiales</taxon>
        <taxon>Burkholderiaceae</taxon>
        <taxon>Caballeronia</taxon>
    </lineage>
</organism>
<gene>
    <name evidence="1" type="ORF">BSU04_33295</name>
</gene>
<dbReference type="Proteomes" id="UP000214720">
    <property type="component" value="Unassembled WGS sequence"/>
</dbReference>
<reference evidence="2" key="1">
    <citation type="submission" date="2017-01" db="EMBL/GenBank/DDBJ databases">
        <title>Genome Analysis of Deinococcus marmoris KOPRI26562.</title>
        <authorList>
            <person name="Kim J.H."/>
            <person name="Oh H.-M."/>
        </authorList>
    </citation>
    <scope>NUCLEOTIDE SEQUENCE [LARGE SCALE GENOMIC DNA]</scope>
    <source>
        <strain evidence="2">PAMC 26633</strain>
    </source>
</reference>
<sequence>MNNNEKNYRICLVQNRQGIENDYAAHRVAAACRRANSR</sequence>
<dbReference type="AlphaFoldDB" id="A0A226WTR2"/>
<evidence type="ECO:0000313" key="1">
    <source>
        <dbReference type="EMBL" id="OXC74200.1"/>
    </source>
</evidence>
<comment type="caution">
    <text evidence="1">The sequence shown here is derived from an EMBL/GenBank/DDBJ whole genome shotgun (WGS) entry which is preliminary data.</text>
</comment>
<protein>
    <submittedName>
        <fullName evidence="1">Uncharacterized protein</fullName>
    </submittedName>
</protein>
<name>A0A226WTR2_CABSO</name>